<name>A0ABU9NIY6_9FLAO</name>
<dbReference type="InterPro" id="IPR011004">
    <property type="entry name" value="Trimer_LpxA-like_sf"/>
</dbReference>
<gene>
    <name evidence="1" type="ORF">WFZ86_02170</name>
</gene>
<proteinExistence type="predicted"/>
<dbReference type="Proteomes" id="UP001468798">
    <property type="component" value="Unassembled WGS sequence"/>
</dbReference>
<keyword evidence="2" id="KW-1185">Reference proteome</keyword>
<dbReference type="EC" id="2.3.1.-" evidence="1"/>
<dbReference type="EMBL" id="JBCGDP010000002">
    <property type="protein sequence ID" value="MEM0575289.1"/>
    <property type="molecule type" value="Genomic_DNA"/>
</dbReference>
<reference evidence="1 2" key="1">
    <citation type="submission" date="2024-03" db="EMBL/GenBank/DDBJ databases">
        <title>Two novel species of the genus Flavobacterium exhibiting potentially degradation of complex polysaccharides.</title>
        <authorList>
            <person name="Lian X."/>
        </authorList>
    </citation>
    <scope>NUCLEOTIDE SEQUENCE [LARGE SCALE GENOMIC DNA]</scope>
    <source>
        <strain evidence="1 2">N6</strain>
    </source>
</reference>
<evidence type="ECO:0000313" key="2">
    <source>
        <dbReference type="Proteomes" id="UP001468798"/>
    </source>
</evidence>
<dbReference type="Pfam" id="PF00132">
    <property type="entry name" value="Hexapep"/>
    <property type="match status" value="1"/>
</dbReference>
<dbReference type="InterPro" id="IPR001451">
    <property type="entry name" value="Hexapep"/>
</dbReference>
<sequence>MILRTIFEFYKNYKLKRVLKNLKSNGICNQISSSIFIYYPERVTFGDYIYIGPNAEINGLGGLEIMNGVIIGPNLVLHSANHNFKDSKYIPYDETFDFRKVLIEENVWIGGNVIITPGSTIGEGSIIGAGCVVSGNIPPLSIVVGNPCKVIKTRDAEHYYKLKNEKKFYLKAKLENNLEPQVNYNYRE</sequence>
<dbReference type="InterPro" id="IPR051159">
    <property type="entry name" value="Hexapeptide_acetyltransf"/>
</dbReference>
<dbReference type="Gene3D" id="2.160.10.10">
    <property type="entry name" value="Hexapeptide repeat proteins"/>
    <property type="match status" value="1"/>
</dbReference>
<accession>A0ABU9NIY6</accession>
<dbReference type="RefSeq" id="WP_342690416.1">
    <property type="nucleotide sequence ID" value="NZ_JBCGDP010000002.1"/>
</dbReference>
<keyword evidence="1" id="KW-0012">Acyltransferase</keyword>
<dbReference type="PANTHER" id="PTHR23416">
    <property type="entry name" value="SIALIC ACID SYNTHASE-RELATED"/>
    <property type="match status" value="1"/>
</dbReference>
<organism evidence="1 2">
    <name type="scientific">Flavobacterium polysaccharolyticum</name>
    <dbReference type="NCBI Taxonomy" id="3133148"/>
    <lineage>
        <taxon>Bacteria</taxon>
        <taxon>Pseudomonadati</taxon>
        <taxon>Bacteroidota</taxon>
        <taxon>Flavobacteriia</taxon>
        <taxon>Flavobacteriales</taxon>
        <taxon>Flavobacteriaceae</taxon>
        <taxon>Flavobacterium</taxon>
    </lineage>
</organism>
<evidence type="ECO:0000313" key="1">
    <source>
        <dbReference type="EMBL" id="MEM0575289.1"/>
    </source>
</evidence>
<protein>
    <submittedName>
        <fullName evidence="1">Acyltransferase</fullName>
        <ecNumber evidence="1">2.3.1.-</ecNumber>
    </submittedName>
</protein>
<keyword evidence="1" id="KW-0808">Transferase</keyword>
<dbReference type="GO" id="GO:0016746">
    <property type="term" value="F:acyltransferase activity"/>
    <property type="evidence" value="ECO:0007669"/>
    <property type="project" value="UniProtKB-KW"/>
</dbReference>
<comment type="caution">
    <text evidence="1">The sequence shown here is derived from an EMBL/GenBank/DDBJ whole genome shotgun (WGS) entry which is preliminary data.</text>
</comment>
<dbReference type="CDD" id="cd04647">
    <property type="entry name" value="LbH_MAT_like"/>
    <property type="match status" value="1"/>
</dbReference>
<dbReference type="SUPFAM" id="SSF51161">
    <property type="entry name" value="Trimeric LpxA-like enzymes"/>
    <property type="match status" value="1"/>
</dbReference>